<dbReference type="GO" id="GO:0004364">
    <property type="term" value="F:glutathione transferase activity"/>
    <property type="evidence" value="ECO:0007669"/>
    <property type="project" value="TreeGrafter"/>
</dbReference>
<dbReference type="InterPro" id="IPR005955">
    <property type="entry name" value="GST_Zeta"/>
</dbReference>
<dbReference type="SFLD" id="SFLDG00358">
    <property type="entry name" value="Main_(cytGST)"/>
    <property type="match status" value="1"/>
</dbReference>
<name>A0A6P1BFJ7_9BRAD</name>
<dbReference type="EMBL" id="VKHP01000052">
    <property type="protein sequence ID" value="NEU97208.1"/>
    <property type="molecule type" value="Genomic_DNA"/>
</dbReference>
<dbReference type="RefSeq" id="WP_163154421.1">
    <property type="nucleotide sequence ID" value="NZ_VKHP01000052.1"/>
</dbReference>
<dbReference type="PANTHER" id="PTHR42673:SF21">
    <property type="entry name" value="GLUTATHIONE S-TRANSFERASE YFCF"/>
    <property type="match status" value="1"/>
</dbReference>
<sequence length="219" mass="24151">MTIQLYGFWRSNAAFRVRVALALKNLAFEEIDIDILSGRQFDADYAEVNPEHVVPTLVHDGRLVFQSLAIVEYLDEIKPEPRLLPAGAAERAYARSLAMILAADAHPLTVPRVRKYLGQALDADKAAIESWCRHWTTEGLSTYERLLTRRPPAPFALGTTPTIADISIAGQVALADVYRMDLTAFPAVAALAKRCFAVPAFADAHPFQQPGYKTSGEAR</sequence>
<keyword evidence="4" id="KW-0413">Isomerase</keyword>
<organism evidence="4 5">
    <name type="scientific">Bradyrhizobium uaiense</name>
    <dbReference type="NCBI Taxonomy" id="2594946"/>
    <lineage>
        <taxon>Bacteria</taxon>
        <taxon>Pseudomonadati</taxon>
        <taxon>Pseudomonadota</taxon>
        <taxon>Alphaproteobacteria</taxon>
        <taxon>Hyphomicrobiales</taxon>
        <taxon>Nitrobacteraceae</taxon>
        <taxon>Bradyrhizobium</taxon>
    </lineage>
</organism>
<dbReference type="InterPro" id="IPR036249">
    <property type="entry name" value="Thioredoxin-like_sf"/>
</dbReference>
<dbReference type="PANTHER" id="PTHR42673">
    <property type="entry name" value="MALEYLACETOACETATE ISOMERASE"/>
    <property type="match status" value="1"/>
</dbReference>
<dbReference type="PROSITE" id="PS50405">
    <property type="entry name" value="GST_CTER"/>
    <property type="match status" value="1"/>
</dbReference>
<dbReference type="GO" id="GO:0016034">
    <property type="term" value="F:maleylacetoacetate isomerase activity"/>
    <property type="evidence" value="ECO:0007669"/>
    <property type="project" value="UniProtKB-EC"/>
</dbReference>
<dbReference type="InterPro" id="IPR010987">
    <property type="entry name" value="Glutathione-S-Trfase_C-like"/>
</dbReference>
<evidence type="ECO:0000313" key="5">
    <source>
        <dbReference type="Proteomes" id="UP000468531"/>
    </source>
</evidence>
<evidence type="ECO:0000259" key="2">
    <source>
        <dbReference type="PROSITE" id="PS50404"/>
    </source>
</evidence>
<dbReference type="SUPFAM" id="SSF47616">
    <property type="entry name" value="GST C-terminal domain-like"/>
    <property type="match status" value="1"/>
</dbReference>
<dbReference type="PROSITE" id="PS50404">
    <property type="entry name" value="GST_NTER"/>
    <property type="match status" value="1"/>
</dbReference>
<dbReference type="Gene3D" id="1.20.1050.10">
    <property type="match status" value="1"/>
</dbReference>
<feature type="domain" description="GST C-terminal" evidence="3">
    <location>
        <begin position="87"/>
        <end position="214"/>
    </location>
</feature>
<dbReference type="Pfam" id="PF02798">
    <property type="entry name" value="GST_N"/>
    <property type="match status" value="1"/>
</dbReference>
<dbReference type="AlphaFoldDB" id="A0A6P1BFJ7"/>
<dbReference type="InterPro" id="IPR036282">
    <property type="entry name" value="Glutathione-S-Trfase_C_sf"/>
</dbReference>
<dbReference type="GO" id="GO:0006559">
    <property type="term" value="P:L-phenylalanine catabolic process"/>
    <property type="evidence" value="ECO:0007669"/>
    <property type="project" value="TreeGrafter"/>
</dbReference>
<dbReference type="Proteomes" id="UP000468531">
    <property type="component" value="Unassembled WGS sequence"/>
</dbReference>
<dbReference type="InterPro" id="IPR040079">
    <property type="entry name" value="Glutathione_S-Trfase"/>
</dbReference>
<dbReference type="InterPro" id="IPR004045">
    <property type="entry name" value="Glutathione_S-Trfase_N"/>
</dbReference>
<reference evidence="4 5" key="1">
    <citation type="journal article" date="2020" name="Arch. Microbiol.">
        <title>Bradyrhizobium uaiense sp. nov., a new highly efficient cowpea symbiont.</title>
        <authorList>
            <person name="Cabral Michel D."/>
            <person name="Azarias Guimaraes A."/>
            <person name="Martins da Costa E."/>
            <person name="Soares de Carvalho T."/>
            <person name="Balsanelli E."/>
            <person name="Willems A."/>
            <person name="Maltempi de Souza E."/>
            <person name="de Souza Moreira F.M."/>
        </authorList>
    </citation>
    <scope>NUCLEOTIDE SEQUENCE [LARGE SCALE GENOMIC DNA]</scope>
    <source>
        <strain evidence="4 5">UFLA 03-164</strain>
    </source>
</reference>
<dbReference type="SUPFAM" id="SSF52833">
    <property type="entry name" value="Thioredoxin-like"/>
    <property type="match status" value="1"/>
</dbReference>
<dbReference type="Gene3D" id="3.40.30.10">
    <property type="entry name" value="Glutaredoxin"/>
    <property type="match status" value="1"/>
</dbReference>
<keyword evidence="5" id="KW-1185">Reference proteome</keyword>
<dbReference type="GO" id="GO:0006749">
    <property type="term" value="P:glutathione metabolic process"/>
    <property type="evidence" value="ECO:0007669"/>
    <property type="project" value="TreeGrafter"/>
</dbReference>
<dbReference type="GO" id="GO:0005737">
    <property type="term" value="C:cytoplasm"/>
    <property type="evidence" value="ECO:0007669"/>
    <property type="project" value="InterPro"/>
</dbReference>
<dbReference type="Pfam" id="PF13410">
    <property type="entry name" value="GST_C_2"/>
    <property type="match status" value="1"/>
</dbReference>
<evidence type="ECO:0000313" key="4">
    <source>
        <dbReference type="EMBL" id="NEU97208.1"/>
    </source>
</evidence>
<comment type="similarity">
    <text evidence="1">Belongs to the GST superfamily. Zeta family.</text>
</comment>
<dbReference type="SFLD" id="SFLDS00019">
    <property type="entry name" value="Glutathione_Transferase_(cytos"/>
    <property type="match status" value="1"/>
</dbReference>
<comment type="caution">
    <text evidence="4">The sequence shown here is derived from an EMBL/GenBank/DDBJ whole genome shotgun (WGS) entry which is preliminary data.</text>
</comment>
<accession>A0A6P1BFJ7</accession>
<proteinExistence type="inferred from homology"/>
<evidence type="ECO:0000256" key="1">
    <source>
        <dbReference type="ARBA" id="ARBA00010007"/>
    </source>
</evidence>
<gene>
    <name evidence="4" type="primary">maiA</name>
    <name evidence="4" type="ORF">FNJ47_15525</name>
</gene>
<dbReference type="EC" id="5.2.1.2" evidence="4"/>
<dbReference type="NCBIfam" id="TIGR01262">
    <property type="entry name" value="maiA"/>
    <property type="match status" value="1"/>
</dbReference>
<evidence type="ECO:0000259" key="3">
    <source>
        <dbReference type="PROSITE" id="PS50405"/>
    </source>
</evidence>
<protein>
    <submittedName>
        <fullName evidence="4">Maleylacetoacetate isomerase</fullName>
        <ecNumber evidence="4">5.2.1.2</ecNumber>
    </submittedName>
</protein>
<feature type="domain" description="GST N-terminal" evidence="2">
    <location>
        <begin position="1"/>
        <end position="82"/>
    </location>
</feature>